<dbReference type="Gene3D" id="3.30.200.20">
    <property type="entry name" value="Phosphorylase Kinase, domain 1"/>
    <property type="match status" value="1"/>
</dbReference>
<keyword evidence="3 11" id="KW-0808">Transferase</keyword>
<keyword evidence="12" id="KW-1185">Reference proteome</keyword>
<organism evidence="11 12">
    <name type="scientific">Entamoeba invadens IP1</name>
    <dbReference type="NCBI Taxonomy" id="370355"/>
    <lineage>
        <taxon>Eukaryota</taxon>
        <taxon>Amoebozoa</taxon>
        <taxon>Evosea</taxon>
        <taxon>Archamoebae</taxon>
        <taxon>Mastigamoebida</taxon>
        <taxon>Entamoebidae</taxon>
        <taxon>Entamoeba</taxon>
    </lineage>
</organism>
<evidence type="ECO:0000313" key="12">
    <source>
        <dbReference type="Proteomes" id="UP000014680"/>
    </source>
</evidence>
<evidence type="ECO:0000256" key="3">
    <source>
        <dbReference type="ARBA" id="ARBA00022679"/>
    </source>
</evidence>
<dbReference type="OrthoDB" id="2649at2759"/>
<feature type="region of interest" description="Disordered" evidence="9">
    <location>
        <begin position="1"/>
        <end position="31"/>
    </location>
</feature>
<evidence type="ECO:0000256" key="8">
    <source>
        <dbReference type="ARBA" id="ARBA00048679"/>
    </source>
</evidence>
<gene>
    <name evidence="11" type="ORF">EIN_485510</name>
</gene>
<feature type="compositionally biased region" description="Acidic residues" evidence="9">
    <location>
        <begin position="19"/>
        <end position="31"/>
    </location>
</feature>
<dbReference type="OMA" id="LKPDDMP"/>
<keyword evidence="2" id="KW-0723">Serine/threonine-protein kinase</keyword>
<feature type="compositionally biased region" description="Basic residues" evidence="9">
    <location>
        <begin position="1"/>
        <end position="15"/>
    </location>
</feature>
<dbReference type="GO" id="GO:0004674">
    <property type="term" value="F:protein serine/threonine kinase activity"/>
    <property type="evidence" value="ECO:0007669"/>
    <property type="project" value="UniProtKB-KW"/>
</dbReference>
<dbReference type="FunFam" id="1.10.510.10:FF:000275">
    <property type="entry name" value="SRSF protein kinase 2 isoform X3"/>
    <property type="match status" value="1"/>
</dbReference>
<dbReference type="InterPro" id="IPR008271">
    <property type="entry name" value="Ser/Thr_kinase_AS"/>
</dbReference>
<dbReference type="GO" id="GO:0005524">
    <property type="term" value="F:ATP binding"/>
    <property type="evidence" value="ECO:0007669"/>
    <property type="project" value="UniProtKB-KW"/>
</dbReference>
<accession>A0A0A1U4N3</accession>
<dbReference type="GO" id="GO:0050684">
    <property type="term" value="P:regulation of mRNA processing"/>
    <property type="evidence" value="ECO:0007669"/>
    <property type="project" value="TreeGrafter"/>
</dbReference>
<dbReference type="Pfam" id="PF00069">
    <property type="entry name" value="Pkinase"/>
    <property type="match status" value="1"/>
</dbReference>
<dbReference type="PANTHER" id="PTHR47634:SF9">
    <property type="entry name" value="PROTEIN KINASE DOMAIN-CONTAINING PROTEIN-RELATED"/>
    <property type="match status" value="1"/>
</dbReference>
<dbReference type="PANTHER" id="PTHR47634">
    <property type="entry name" value="PROTEIN KINASE DOMAIN-CONTAINING PROTEIN-RELATED"/>
    <property type="match status" value="1"/>
</dbReference>
<protein>
    <recommendedName>
        <fullName evidence="1">non-specific serine/threonine protein kinase</fullName>
        <ecNumber evidence="1">2.7.11.1</ecNumber>
    </recommendedName>
</protein>
<dbReference type="RefSeq" id="XP_004255930.1">
    <property type="nucleotide sequence ID" value="XM_004255882.1"/>
</dbReference>
<dbReference type="GO" id="GO:0106310">
    <property type="term" value="F:protein serine kinase activity"/>
    <property type="evidence" value="ECO:0007669"/>
    <property type="project" value="RHEA"/>
</dbReference>
<dbReference type="InterPro" id="IPR011009">
    <property type="entry name" value="Kinase-like_dom_sf"/>
</dbReference>
<evidence type="ECO:0000256" key="5">
    <source>
        <dbReference type="ARBA" id="ARBA00022777"/>
    </source>
</evidence>
<dbReference type="GO" id="GO:0005634">
    <property type="term" value="C:nucleus"/>
    <property type="evidence" value="ECO:0007669"/>
    <property type="project" value="TreeGrafter"/>
</dbReference>
<dbReference type="Proteomes" id="UP000014680">
    <property type="component" value="Unassembled WGS sequence"/>
</dbReference>
<dbReference type="PROSITE" id="PS00108">
    <property type="entry name" value="PROTEIN_KINASE_ST"/>
    <property type="match status" value="1"/>
</dbReference>
<evidence type="ECO:0000256" key="2">
    <source>
        <dbReference type="ARBA" id="ARBA00022527"/>
    </source>
</evidence>
<evidence type="ECO:0000256" key="1">
    <source>
        <dbReference type="ARBA" id="ARBA00012513"/>
    </source>
</evidence>
<feature type="domain" description="Protein kinase" evidence="10">
    <location>
        <begin position="59"/>
        <end position="378"/>
    </location>
</feature>
<dbReference type="AlphaFoldDB" id="A0A0A1U4N3"/>
<dbReference type="PROSITE" id="PS50011">
    <property type="entry name" value="PROTEIN_KINASE_DOM"/>
    <property type="match status" value="1"/>
</dbReference>
<dbReference type="InterPro" id="IPR051334">
    <property type="entry name" value="SRPK"/>
</dbReference>
<dbReference type="VEuPathDB" id="AmoebaDB:EIN_485510"/>
<evidence type="ECO:0000256" key="9">
    <source>
        <dbReference type="SAM" id="MobiDB-lite"/>
    </source>
</evidence>
<evidence type="ECO:0000313" key="11">
    <source>
        <dbReference type="EMBL" id="ELP89159.1"/>
    </source>
</evidence>
<keyword evidence="6" id="KW-0067">ATP-binding</keyword>
<dbReference type="SUPFAM" id="SSF56112">
    <property type="entry name" value="Protein kinase-like (PK-like)"/>
    <property type="match status" value="1"/>
</dbReference>
<comment type="catalytic activity">
    <reaction evidence="7">
        <text>L-threonyl-[protein] + ATP = O-phospho-L-threonyl-[protein] + ADP + H(+)</text>
        <dbReference type="Rhea" id="RHEA:46608"/>
        <dbReference type="Rhea" id="RHEA-COMP:11060"/>
        <dbReference type="Rhea" id="RHEA-COMP:11605"/>
        <dbReference type="ChEBI" id="CHEBI:15378"/>
        <dbReference type="ChEBI" id="CHEBI:30013"/>
        <dbReference type="ChEBI" id="CHEBI:30616"/>
        <dbReference type="ChEBI" id="CHEBI:61977"/>
        <dbReference type="ChEBI" id="CHEBI:456216"/>
        <dbReference type="EC" id="2.7.11.1"/>
    </reaction>
</comment>
<dbReference type="KEGG" id="eiv:EIN_485510"/>
<dbReference type="SMART" id="SM00220">
    <property type="entry name" value="S_TKc"/>
    <property type="match status" value="1"/>
</dbReference>
<name>A0A0A1U4N3_ENTIV</name>
<dbReference type="InterPro" id="IPR000719">
    <property type="entry name" value="Prot_kinase_dom"/>
</dbReference>
<dbReference type="Gene3D" id="1.10.510.10">
    <property type="entry name" value="Transferase(Phosphotransferase) domain 1"/>
    <property type="match status" value="1"/>
</dbReference>
<keyword evidence="5 11" id="KW-0418">Kinase</keyword>
<dbReference type="EMBL" id="KB206670">
    <property type="protein sequence ID" value="ELP89159.1"/>
    <property type="molecule type" value="Genomic_DNA"/>
</dbReference>
<dbReference type="GO" id="GO:0005737">
    <property type="term" value="C:cytoplasm"/>
    <property type="evidence" value="ECO:0007669"/>
    <property type="project" value="TreeGrafter"/>
</dbReference>
<dbReference type="GeneID" id="14888255"/>
<evidence type="ECO:0000259" key="10">
    <source>
        <dbReference type="PROSITE" id="PS50011"/>
    </source>
</evidence>
<reference evidence="11 12" key="1">
    <citation type="submission" date="2012-10" db="EMBL/GenBank/DDBJ databases">
        <authorList>
            <person name="Zafar N."/>
            <person name="Inman J."/>
            <person name="Hall N."/>
            <person name="Lorenzi H."/>
            <person name="Caler E."/>
        </authorList>
    </citation>
    <scope>NUCLEOTIDE SEQUENCE [LARGE SCALE GENOMIC DNA]</scope>
    <source>
        <strain evidence="11 12">IP1</strain>
    </source>
</reference>
<evidence type="ECO:0000256" key="6">
    <source>
        <dbReference type="ARBA" id="ARBA00022840"/>
    </source>
</evidence>
<dbReference type="GO" id="GO:0000245">
    <property type="term" value="P:spliceosomal complex assembly"/>
    <property type="evidence" value="ECO:0007669"/>
    <property type="project" value="TreeGrafter"/>
</dbReference>
<sequence length="385" mass="44224">MKSVKNKFARLKQKKPTVTEEDESSDGYENSEGEYVEKPKFYRFGGYHPVKVGDEYNGYVVQSKLGFGHFSTVWLVQRKESGKVGALKVVKSAKTYTEMAIDEIKLMQKITDSDKELRQPLLHILDNFSINGPNGTHICLVMDVGGSNLLDLIKYYKYHGIPLPSAKYISKQVLQALDFIHTRCGIIHTDLKPENVLLSFTVPKNSEDPLPEHFTTKLADFGNANWVTKRFTDDIQTLEYRAPEVILGLHWGCPVDVWSHGCMIFELVTGDYLFKPKGSESFSIEEDHLAQFMELLGFFQNRYLKYAPNAPKYFKSNLELKHIPNASLKMWKTKDVLIDKYKINESDADVLADLLEKMLIYDEFKRATAKECLQHEWFSDVTMSM</sequence>
<dbReference type="EC" id="2.7.11.1" evidence="1"/>
<comment type="catalytic activity">
    <reaction evidence="8">
        <text>L-seryl-[protein] + ATP = O-phospho-L-seryl-[protein] + ADP + H(+)</text>
        <dbReference type="Rhea" id="RHEA:17989"/>
        <dbReference type="Rhea" id="RHEA-COMP:9863"/>
        <dbReference type="Rhea" id="RHEA-COMP:11604"/>
        <dbReference type="ChEBI" id="CHEBI:15378"/>
        <dbReference type="ChEBI" id="CHEBI:29999"/>
        <dbReference type="ChEBI" id="CHEBI:30616"/>
        <dbReference type="ChEBI" id="CHEBI:83421"/>
        <dbReference type="ChEBI" id="CHEBI:456216"/>
        <dbReference type="EC" id="2.7.11.1"/>
    </reaction>
</comment>
<evidence type="ECO:0000256" key="7">
    <source>
        <dbReference type="ARBA" id="ARBA00047899"/>
    </source>
</evidence>
<keyword evidence="4" id="KW-0547">Nucleotide-binding</keyword>
<proteinExistence type="predicted"/>
<evidence type="ECO:0000256" key="4">
    <source>
        <dbReference type="ARBA" id="ARBA00022741"/>
    </source>
</evidence>